<comment type="caution">
    <text evidence="3">The sequence shown here is derived from an EMBL/GenBank/DDBJ whole genome shotgun (WGS) entry which is preliminary data.</text>
</comment>
<proteinExistence type="predicted"/>
<gene>
    <name evidence="3" type="ORF">C2134_03620</name>
</gene>
<accession>A0A2K4MT13</accession>
<dbReference type="AlphaFoldDB" id="A0A2K4MT13"/>
<keyword evidence="1" id="KW-1133">Transmembrane helix</keyword>
<name>A0A2K4MT13_9NEIS</name>
<evidence type="ECO:0000256" key="2">
    <source>
        <dbReference type="SAM" id="SignalP"/>
    </source>
</evidence>
<evidence type="ECO:0000313" key="4">
    <source>
        <dbReference type="Proteomes" id="UP000236416"/>
    </source>
</evidence>
<reference evidence="3 4" key="1">
    <citation type="submission" date="2018-01" db="EMBL/GenBank/DDBJ databases">
        <title>Genomic Sequence of Chromobacterium MWU13-2610 from wild cranberry bogs within the Cape Cod National Seashore.</title>
        <authorList>
            <person name="O'Hara-Hanley K."/>
            <person name="Soby S."/>
            <person name="Harrison A."/>
        </authorList>
    </citation>
    <scope>NUCLEOTIDE SEQUENCE [LARGE SCALE GENOMIC DNA]</scope>
    <source>
        <strain evidence="3 4">MWU13-2610</strain>
    </source>
</reference>
<feature type="transmembrane region" description="Helical" evidence="1">
    <location>
        <begin position="81"/>
        <end position="103"/>
    </location>
</feature>
<protein>
    <recommendedName>
        <fullName evidence="5">DUF3302 domain-containing protein</fullName>
    </recommendedName>
</protein>
<keyword evidence="2" id="KW-0732">Signal</keyword>
<feature type="transmembrane region" description="Helical" evidence="1">
    <location>
        <begin position="40"/>
        <end position="60"/>
    </location>
</feature>
<dbReference type="Proteomes" id="UP000236416">
    <property type="component" value="Unassembled WGS sequence"/>
</dbReference>
<keyword evidence="1" id="KW-0812">Transmembrane</keyword>
<sequence length="181" mass="20133">MMERPMRVAGRYMFLLAAGSCALMSQPVWAMPPGMEEKIADVMVWVVVVAVPLAALYLFWKVHVLPEVFAEKHHHPQKRAIQVLCLLSLAFGGLLWPLAWLWAFTKPTSYKAAYGTDKHDDFFLKPDGAHGGQPLDLAIVDDEIVLLQEKLQQLSKKRALIMASQEKIAGEASRAEGGDHA</sequence>
<evidence type="ECO:0008006" key="5">
    <source>
        <dbReference type="Google" id="ProtNLM"/>
    </source>
</evidence>
<dbReference type="EMBL" id="PPTF01000014">
    <property type="protein sequence ID" value="POB00120.1"/>
    <property type="molecule type" value="Genomic_DNA"/>
</dbReference>
<evidence type="ECO:0000313" key="3">
    <source>
        <dbReference type="EMBL" id="POB00120.1"/>
    </source>
</evidence>
<dbReference type="Pfam" id="PF11742">
    <property type="entry name" value="DUF3302"/>
    <property type="match status" value="1"/>
</dbReference>
<feature type="chain" id="PRO_5014330672" description="DUF3302 domain-containing protein" evidence="2">
    <location>
        <begin position="31"/>
        <end position="181"/>
    </location>
</feature>
<keyword evidence="1" id="KW-0472">Membrane</keyword>
<feature type="signal peptide" evidence="2">
    <location>
        <begin position="1"/>
        <end position="30"/>
    </location>
</feature>
<keyword evidence="4" id="KW-1185">Reference proteome</keyword>
<dbReference type="InterPro" id="IPR011223">
    <property type="entry name" value="UCP028770"/>
</dbReference>
<organism evidence="3 4">
    <name type="scientific">Chromobacterium sinusclupearum</name>
    <dbReference type="NCBI Taxonomy" id="2077146"/>
    <lineage>
        <taxon>Bacteria</taxon>
        <taxon>Pseudomonadati</taxon>
        <taxon>Pseudomonadota</taxon>
        <taxon>Betaproteobacteria</taxon>
        <taxon>Neisseriales</taxon>
        <taxon>Chromobacteriaceae</taxon>
        <taxon>Chromobacterium</taxon>
    </lineage>
</organism>
<evidence type="ECO:0000256" key="1">
    <source>
        <dbReference type="SAM" id="Phobius"/>
    </source>
</evidence>